<dbReference type="SUPFAM" id="SSF50249">
    <property type="entry name" value="Nucleic acid-binding proteins"/>
    <property type="match status" value="1"/>
</dbReference>
<dbReference type="Gene3D" id="2.40.50.140">
    <property type="entry name" value="Nucleic acid-binding proteins"/>
    <property type="match status" value="1"/>
</dbReference>
<dbReference type="InterPro" id="IPR011344">
    <property type="entry name" value="ssDNA-bd"/>
</dbReference>
<dbReference type="GO" id="GO:0042645">
    <property type="term" value="C:mitochondrial nucleoid"/>
    <property type="evidence" value="ECO:0007669"/>
    <property type="project" value="TreeGrafter"/>
</dbReference>
<dbReference type="GO" id="GO:0006264">
    <property type="term" value="P:mitochondrial DNA replication"/>
    <property type="evidence" value="ECO:0007669"/>
    <property type="project" value="TreeGrafter"/>
</dbReference>
<dbReference type="Proteomes" id="UP000518752">
    <property type="component" value="Unassembled WGS sequence"/>
</dbReference>
<dbReference type="InterPro" id="IPR012340">
    <property type="entry name" value="NA-bd_OB-fold"/>
</dbReference>
<comment type="caution">
    <text evidence="3">The sequence shown here is derived from an EMBL/GenBank/DDBJ whole genome shotgun (WGS) entry which is preliminary data.</text>
</comment>
<organism evidence="3 4">
    <name type="scientific">Collybiopsis confluens</name>
    <dbReference type="NCBI Taxonomy" id="2823264"/>
    <lineage>
        <taxon>Eukaryota</taxon>
        <taxon>Fungi</taxon>
        <taxon>Dikarya</taxon>
        <taxon>Basidiomycota</taxon>
        <taxon>Agaricomycotina</taxon>
        <taxon>Agaricomycetes</taxon>
        <taxon>Agaricomycetidae</taxon>
        <taxon>Agaricales</taxon>
        <taxon>Marasmiineae</taxon>
        <taxon>Omphalotaceae</taxon>
        <taxon>Collybiopsis</taxon>
    </lineage>
</organism>
<evidence type="ECO:0000313" key="3">
    <source>
        <dbReference type="EMBL" id="KAF5393714.1"/>
    </source>
</evidence>
<dbReference type="AlphaFoldDB" id="A0A8H5MHD0"/>
<evidence type="ECO:0008006" key="5">
    <source>
        <dbReference type="Google" id="ProtNLM"/>
    </source>
</evidence>
<dbReference type="PANTHER" id="PTHR10302">
    <property type="entry name" value="SINGLE-STRANDED DNA-BINDING PROTEIN"/>
    <property type="match status" value="1"/>
</dbReference>
<dbReference type="OrthoDB" id="1078367at2759"/>
<dbReference type="InterPro" id="IPR000424">
    <property type="entry name" value="Primosome_PriB/ssb"/>
</dbReference>
<evidence type="ECO:0000256" key="1">
    <source>
        <dbReference type="ARBA" id="ARBA00023125"/>
    </source>
</evidence>
<dbReference type="CDD" id="cd04496">
    <property type="entry name" value="SSB_OBF"/>
    <property type="match status" value="1"/>
</dbReference>
<protein>
    <recommendedName>
        <fullName evidence="5">Nucleic acid-binding protein</fullName>
    </recommendedName>
</protein>
<dbReference type="GO" id="GO:0003697">
    <property type="term" value="F:single-stranded DNA binding"/>
    <property type="evidence" value="ECO:0007669"/>
    <property type="project" value="InterPro"/>
</dbReference>
<accession>A0A8H5MHD0</accession>
<proteinExistence type="predicted"/>
<gene>
    <name evidence="3" type="ORF">D9757_000306</name>
</gene>
<evidence type="ECO:0000313" key="4">
    <source>
        <dbReference type="Proteomes" id="UP000518752"/>
    </source>
</evidence>
<dbReference type="PANTHER" id="PTHR10302:SF0">
    <property type="entry name" value="SINGLE-STRANDED DNA-BINDING PROTEIN, MITOCHONDRIAL"/>
    <property type="match status" value="1"/>
</dbReference>
<dbReference type="Pfam" id="PF00436">
    <property type="entry name" value="SSB"/>
    <property type="match status" value="1"/>
</dbReference>
<dbReference type="EMBL" id="JAACJN010000001">
    <property type="protein sequence ID" value="KAF5393714.1"/>
    <property type="molecule type" value="Genomic_DNA"/>
</dbReference>
<dbReference type="PROSITE" id="PS50935">
    <property type="entry name" value="SSB"/>
    <property type="match status" value="1"/>
</dbReference>
<reference evidence="3 4" key="1">
    <citation type="journal article" date="2020" name="ISME J.">
        <title>Uncovering the hidden diversity of litter-decomposition mechanisms in mushroom-forming fungi.</title>
        <authorList>
            <person name="Floudas D."/>
            <person name="Bentzer J."/>
            <person name="Ahren D."/>
            <person name="Johansson T."/>
            <person name="Persson P."/>
            <person name="Tunlid A."/>
        </authorList>
    </citation>
    <scope>NUCLEOTIDE SEQUENCE [LARGE SCALE GENOMIC DNA]</scope>
    <source>
        <strain evidence="3 4">CBS 406.79</strain>
    </source>
</reference>
<evidence type="ECO:0000256" key="2">
    <source>
        <dbReference type="PROSITE-ProRule" id="PRU00252"/>
    </source>
</evidence>
<name>A0A8H5MHD0_9AGAR</name>
<sequence>MFAAIRTSRAFSTSAARADVAKLTLVGRLGRDPEVKQTKNNNEYVTYTVATRTFVPGAVDASGERPPPRTSWHRVLSFQESPNRYLQTLKKGALVYVEAAYELREPEPDADPTTPQGQRQIFLRHGKQFLCSLFQKTERPFPIEHIRVLSQPKVSETDEE</sequence>
<keyword evidence="4" id="KW-1185">Reference proteome</keyword>
<keyword evidence="1 2" id="KW-0238">DNA-binding</keyword>